<reference evidence="11 12" key="1">
    <citation type="submission" date="2018-08" db="EMBL/GenBank/DDBJ databases">
        <title>Sphingobium sp. EO9.</title>
        <authorList>
            <person name="Park Y."/>
            <person name="Kim K.H."/>
            <person name="Jeon C.O."/>
        </authorList>
    </citation>
    <scope>NUCLEOTIDE SEQUENCE [LARGE SCALE GENOMIC DNA]</scope>
    <source>
        <strain evidence="11 12">EO9</strain>
    </source>
</reference>
<dbReference type="InterPro" id="IPR050215">
    <property type="entry name" value="Thiolase-like_sf_Thiolase"/>
</dbReference>
<evidence type="ECO:0000256" key="3">
    <source>
        <dbReference type="ARBA" id="ARBA00022679"/>
    </source>
</evidence>
<keyword evidence="5 8" id="KW-0012">Acyltransferase</keyword>
<dbReference type="PANTHER" id="PTHR43853:SF21">
    <property type="entry name" value="STEROID 3-KETOACYL-COA THIOLASE"/>
    <property type="match status" value="1"/>
</dbReference>
<evidence type="ECO:0000256" key="7">
    <source>
        <dbReference type="PIRSR" id="PIRSR000429-1"/>
    </source>
</evidence>
<evidence type="ECO:0000256" key="1">
    <source>
        <dbReference type="ARBA" id="ARBA00005189"/>
    </source>
</evidence>
<dbReference type="CDD" id="cd00751">
    <property type="entry name" value="thiolase"/>
    <property type="match status" value="1"/>
</dbReference>
<comment type="similarity">
    <text evidence="2 8">Belongs to the thiolase-like superfamily. Thiolase family.</text>
</comment>
<dbReference type="PROSITE" id="PS00098">
    <property type="entry name" value="THIOLASE_1"/>
    <property type="match status" value="1"/>
</dbReference>
<name>A0A418YP84_9SPHN</name>
<dbReference type="OrthoDB" id="7181944at2"/>
<dbReference type="InterPro" id="IPR020617">
    <property type="entry name" value="Thiolase_C"/>
</dbReference>
<dbReference type="InterPro" id="IPR002155">
    <property type="entry name" value="Thiolase"/>
</dbReference>
<organism evidence="11 12">
    <name type="scientific">Sphingobium terrigena</name>
    <dbReference type="NCBI Taxonomy" id="2304063"/>
    <lineage>
        <taxon>Bacteria</taxon>
        <taxon>Pseudomonadati</taxon>
        <taxon>Pseudomonadota</taxon>
        <taxon>Alphaproteobacteria</taxon>
        <taxon>Sphingomonadales</taxon>
        <taxon>Sphingomonadaceae</taxon>
        <taxon>Sphingobium</taxon>
    </lineage>
</organism>
<dbReference type="InterPro" id="IPR020615">
    <property type="entry name" value="Thiolase_acyl_enz_int_AS"/>
</dbReference>
<feature type="active site" description="Proton acceptor" evidence="7">
    <location>
        <position position="329"/>
    </location>
</feature>
<evidence type="ECO:0000259" key="9">
    <source>
        <dbReference type="Pfam" id="PF00108"/>
    </source>
</evidence>
<keyword evidence="3 8" id="KW-0808">Transferase</keyword>
<evidence type="ECO:0000256" key="2">
    <source>
        <dbReference type="ARBA" id="ARBA00010982"/>
    </source>
</evidence>
<dbReference type="Pfam" id="PF02803">
    <property type="entry name" value="Thiolase_C"/>
    <property type="match status" value="1"/>
</dbReference>
<dbReference type="GO" id="GO:0006635">
    <property type="term" value="P:fatty acid beta-oxidation"/>
    <property type="evidence" value="ECO:0007669"/>
    <property type="project" value="TreeGrafter"/>
</dbReference>
<evidence type="ECO:0000256" key="6">
    <source>
        <dbReference type="ARBA" id="ARBA00037924"/>
    </source>
</evidence>
<evidence type="ECO:0000313" key="11">
    <source>
        <dbReference type="EMBL" id="RJG53144.1"/>
    </source>
</evidence>
<dbReference type="Proteomes" id="UP000283469">
    <property type="component" value="Unassembled WGS sequence"/>
</dbReference>
<dbReference type="Pfam" id="PF00108">
    <property type="entry name" value="Thiolase_N"/>
    <property type="match status" value="1"/>
</dbReference>
<accession>A0A418YP84</accession>
<dbReference type="GO" id="GO:0042619">
    <property type="term" value="P:poly-hydroxybutyrate biosynthetic process"/>
    <property type="evidence" value="ECO:0007669"/>
    <property type="project" value="UniProtKB-KW"/>
</dbReference>
<dbReference type="InterPro" id="IPR020613">
    <property type="entry name" value="Thiolase_CS"/>
</dbReference>
<protein>
    <submittedName>
        <fullName evidence="11">Thiolase family protein</fullName>
    </submittedName>
</protein>
<evidence type="ECO:0000256" key="5">
    <source>
        <dbReference type="ARBA" id="ARBA00023315"/>
    </source>
</evidence>
<feature type="domain" description="Thiolase C-terminal" evidence="10">
    <location>
        <begin position="251"/>
        <end position="371"/>
    </location>
</feature>
<gene>
    <name evidence="11" type="ORF">D0Z70_17080</name>
</gene>
<evidence type="ECO:0000256" key="4">
    <source>
        <dbReference type="ARBA" id="ARBA00022752"/>
    </source>
</evidence>
<comment type="pathway">
    <text evidence="1">Lipid metabolism.</text>
</comment>
<comment type="caution">
    <text evidence="11">The sequence shown here is derived from an EMBL/GenBank/DDBJ whole genome shotgun (WGS) entry which is preliminary data.</text>
</comment>
<proteinExistence type="inferred from homology"/>
<dbReference type="GO" id="GO:0005737">
    <property type="term" value="C:cytoplasm"/>
    <property type="evidence" value="ECO:0007669"/>
    <property type="project" value="UniProtKB-ARBA"/>
</dbReference>
<dbReference type="SUPFAM" id="SSF53901">
    <property type="entry name" value="Thiolase-like"/>
    <property type="match status" value="2"/>
</dbReference>
<feature type="active site" description="Acyl-thioester intermediate" evidence="7">
    <location>
        <position position="90"/>
    </location>
</feature>
<feature type="domain" description="Thiolase N-terminal" evidence="9">
    <location>
        <begin position="5"/>
        <end position="242"/>
    </location>
</feature>
<dbReference type="PANTHER" id="PTHR43853">
    <property type="entry name" value="3-KETOACYL-COA THIOLASE, PEROXISOMAL"/>
    <property type="match status" value="1"/>
</dbReference>
<dbReference type="NCBIfam" id="TIGR01930">
    <property type="entry name" value="AcCoA-C-Actrans"/>
    <property type="match status" value="1"/>
</dbReference>
<dbReference type="AlphaFoldDB" id="A0A418YP84"/>
<dbReference type="InterPro" id="IPR016039">
    <property type="entry name" value="Thiolase-like"/>
</dbReference>
<evidence type="ECO:0000313" key="12">
    <source>
        <dbReference type="Proteomes" id="UP000283469"/>
    </source>
</evidence>
<dbReference type="Gene3D" id="3.40.47.10">
    <property type="match status" value="1"/>
</dbReference>
<keyword evidence="4" id="KW-0583">PHB biosynthesis</keyword>
<comment type="pathway">
    <text evidence="6">Metabolic intermediate biosynthesis; (R)-mevalonate biosynthesis; (R)-mevalonate from acetyl-CoA: step 1/3.</text>
</comment>
<dbReference type="FunFam" id="3.40.47.10:FF:000010">
    <property type="entry name" value="Acetyl-CoA acetyltransferase (Thiolase)"/>
    <property type="match status" value="1"/>
</dbReference>
<sequence length="373" mass="38215">MAEAYIVDYLRTPFAPAYRGALAPVRPDDLAASVIAALVARAGFPADEIEDVNLGCAFPEGEQGLNIARCAALTAGLPQSVGGSTVNRWCGSSMQAIQMAAGAIAMGAGDAFIAGGVESMSRVPMMGFNPQPNPGWTDAQRLVFLNMGLTAETLAERYCLSREEQDAYSLESQKKALAARADGRLAAEISPVGDIPSDGCPRETDAEKLAGLKTAFKVDGSVTAGNSSPLTDGASATLVCSADFVRRHGLDPLARVAGYAITGCAPEIMGIGPVEASRKALKRAGISVADLDVVEMNEAFAAQVLACCRDLGIDPASLNRDGGAIALGHPLGATGARLVGKASSVLKRDGGRYGLATQCIGGGQGIAMVLEAA</sequence>
<dbReference type="InterPro" id="IPR020616">
    <property type="entry name" value="Thiolase_N"/>
</dbReference>
<dbReference type="RefSeq" id="WP_119748557.1">
    <property type="nucleotide sequence ID" value="NZ_QVRA01000018.1"/>
</dbReference>
<dbReference type="GO" id="GO:0003988">
    <property type="term" value="F:acetyl-CoA C-acyltransferase activity"/>
    <property type="evidence" value="ECO:0007669"/>
    <property type="project" value="UniProtKB-ARBA"/>
</dbReference>
<evidence type="ECO:0000256" key="8">
    <source>
        <dbReference type="RuleBase" id="RU003557"/>
    </source>
</evidence>
<dbReference type="PROSITE" id="PS00737">
    <property type="entry name" value="THIOLASE_2"/>
    <property type="match status" value="1"/>
</dbReference>
<keyword evidence="12" id="KW-1185">Reference proteome</keyword>
<feature type="active site" description="Proton acceptor" evidence="7">
    <location>
        <position position="359"/>
    </location>
</feature>
<dbReference type="GO" id="GO:0010124">
    <property type="term" value="P:phenylacetate catabolic process"/>
    <property type="evidence" value="ECO:0007669"/>
    <property type="project" value="TreeGrafter"/>
</dbReference>
<evidence type="ECO:0000259" key="10">
    <source>
        <dbReference type="Pfam" id="PF02803"/>
    </source>
</evidence>
<dbReference type="EMBL" id="QVRA01000018">
    <property type="protein sequence ID" value="RJG53144.1"/>
    <property type="molecule type" value="Genomic_DNA"/>
</dbReference>
<dbReference type="PIRSF" id="PIRSF000429">
    <property type="entry name" value="Ac-CoA_Ac_transf"/>
    <property type="match status" value="1"/>
</dbReference>